<sequence>MLQIWIVIEAVHRQMVGVVRPLPSRDADPREAVAGEELGKTPYTTSENRAATMARAKTATCPFSSYVHFHL</sequence>
<evidence type="ECO:0000313" key="2">
    <source>
        <dbReference type="EMBL" id="CAL1382480.1"/>
    </source>
</evidence>
<keyword evidence="3" id="KW-1185">Reference proteome</keyword>
<feature type="region of interest" description="Disordered" evidence="1">
    <location>
        <begin position="26"/>
        <end position="45"/>
    </location>
</feature>
<feature type="compositionally biased region" description="Basic and acidic residues" evidence="1">
    <location>
        <begin position="26"/>
        <end position="39"/>
    </location>
</feature>
<protein>
    <submittedName>
        <fullName evidence="2">Uncharacterized protein</fullName>
    </submittedName>
</protein>
<evidence type="ECO:0000313" key="3">
    <source>
        <dbReference type="Proteomes" id="UP001497516"/>
    </source>
</evidence>
<dbReference type="EMBL" id="OZ034817">
    <property type="protein sequence ID" value="CAL1382480.1"/>
    <property type="molecule type" value="Genomic_DNA"/>
</dbReference>
<dbReference type="AlphaFoldDB" id="A0AAV2EAB0"/>
<proteinExistence type="predicted"/>
<dbReference type="Proteomes" id="UP001497516">
    <property type="component" value="Chromosome 4"/>
</dbReference>
<name>A0AAV2EAB0_9ROSI</name>
<organism evidence="2 3">
    <name type="scientific">Linum trigynum</name>
    <dbReference type="NCBI Taxonomy" id="586398"/>
    <lineage>
        <taxon>Eukaryota</taxon>
        <taxon>Viridiplantae</taxon>
        <taxon>Streptophyta</taxon>
        <taxon>Embryophyta</taxon>
        <taxon>Tracheophyta</taxon>
        <taxon>Spermatophyta</taxon>
        <taxon>Magnoliopsida</taxon>
        <taxon>eudicotyledons</taxon>
        <taxon>Gunneridae</taxon>
        <taxon>Pentapetalae</taxon>
        <taxon>rosids</taxon>
        <taxon>fabids</taxon>
        <taxon>Malpighiales</taxon>
        <taxon>Linaceae</taxon>
        <taxon>Linum</taxon>
    </lineage>
</organism>
<reference evidence="2 3" key="1">
    <citation type="submission" date="2024-04" db="EMBL/GenBank/DDBJ databases">
        <authorList>
            <person name="Fracassetti M."/>
        </authorList>
    </citation>
    <scope>NUCLEOTIDE SEQUENCE [LARGE SCALE GENOMIC DNA]</scope>
</reference>
<evidence type="ECO:0000256" key="1">
    <source>
        <dbReference type="SAM" id="MobiDB-lite"/>
    </source>
</evidence>
<accession>A0AAV2EAB0</accession>
<gene>
    <name evidence="2" type="ORF">LTRI10_LOCUS23801</name>
</gene>